<dbReference type="Proteomes" id="UP000184447">
    <property type="component" value="Unassembled WGS sequence"/>
</dbReference>
<dbReference type="InterPro" id="IPR024528">
    <property type="entry name" value="ThrE_2"/>
</dbReference>
<comment type="subcellular location">
    <subcellularLocation>
        <location evidence="1">Cell membrane</location>
        <topology evidence="1">Multi-pass membrane protein</topology>
    </subcellularLocation>
</comment>
<sequence>MTTLSFYKIISNFIFAFVSTLSFGILFNVKGNKVIAASIGGGLGWIVYILLYDMNISKIVSIFIATIVISVYSEIIARVMKQPVTMFAISAIIPLVPGSGMYYTMYEVIQGNNEKASLLGMETFVIACSIASGITLVSSITKLINPKLGRKKRI</sequence>
<dbReference type="InterPro" id="IPR050539">
    <property type="entry name" value="ThrE_Dicarb/AminoAcid_Exp"/>
</dbReference>
<feature type="transmembrane region" description="Helical" evidence="8">
    <location>
        <begin position="124"/>
        <end position="144"/>
    </location>
</feature>
<evidence type="ECO:0000256" key="8">
    <source>
        <dbReference type="SAM" id="Phobius"/>
    </source>
</evidence>
<evidence type="ECO:0000313" key="10">
    <source>
        <dbReference type="EMBL" id="SHH14806.1"/>
    </source>
</evidence>
<accession>A0A1M5QLH7</accession>
<evidence type="ECO:0000256" key="5">
    <source>
        <dbReference type="ARBA" id="ARBA00022989"/>
    </source>
</evidence>
<proteinExistence type="inferred from homology"/>
<dbReference type="PANTHER" id="PTHR34390:SF1">
    <property type="entry name" value="SUCCINATE TRANSPORTER SUBUNIT YJJB-RELATED"/>
    <property type="match status" value="1"/>
</dbReference>
<dbReference type="EMBL" id="FQXM01000002">
    <property type="protein sequence ID" value="SHH14806.1"/>
    <property type="molecule type" value="Genomic_DNA"/>
</dbReference>
<dbReference type="GO" id="GO:0015744">
    <property type="term" value="P:succinate transport"/>
    <property type="evidence" value="ECO:0007669"/>
    <property type="project" value="TreeGrafter"/>
</dbReference>
<keyword evidence="6 8" id="KW-0472">Membrane</keyword>
<gene>
    <name evidence="10" type="ORF">SAMN02745207_00165</name>
</gene>
<feature type="transmembrane region" description="Helical" evidence="8">
    <location>
        <begin position="34"/>
        <end position="52"/>
    </location>
</feature>
<keyword evidence="2" id="KW-1003">Cell membrane</keyword>
<dbReference type="Pfam" id="PF12821">
    <property type="entry name" value="ThrE_2"/>
    <property type="match status" value="1"/>
</dbReference>
<evidence type="ECO:0000256" key="6">
    <source>
        <dbReference type="ARBA" id="ARBA00023136"/>
    </source>
</evidence>
<keyword evidence="3" id="KW-0997">Cell inner membrane</keyword>
<comment type="similarity">
    <text evidence="7">Belongs to the ThrE exporter (TC 2.A.79) family.</text>
</comment>
<feature type="transmembrane region" description="Helical" evidence="8">
    <location>
        <begin position="6"/>
        <end position="27"/>
    </location>
</feature>
<evidence type="ECO:0000313" key="11">
    <source>
        <dbReference type="Proteomes" id="UP000184447"/>
    </source>
</evidence>
<feature type="transmembrane region" description="Helical" evidence="8">
    <location>
        <begin position="84"/>
        <end position="104"/>
    </location>
</feature>
<keyword evidence="4 8" id="KW-0812">Transmembrane</keyword>
<evidence type="ECO:0000256" key="2">
    <source>
        <dbReference type="ARBA" id="ARBA00022475"/>
    </source>
</evidence>
<feature type="domain" description="Threonine/Serine exporter ThrE" evidence="9">
    <location>
        <begin position="12"/>
        <end position="140"/>
    </location>
</feature>
<reference evidence="10 11" key="1">
    <citation type="submission" date="2016-11" db="EMBL/GenBank/DDBJ databases">
        <authorList>
            <person name="Jaros S."/>
            <person name="Januszkiewicz K."/>
            <person name="Wedrychowicz H."/>
        </authorList>
    </citation>
    <scope>NUCLEOTIDE SEQUENCE [LARGE SCALE GENOMIC DNA]</scope>
    <source>
        <strain evidence="10 11">DSM 8605</strain>
    </source>
</reference>
<dbReference type="RefSeq" id="WP_242950610.1">
    <property type="nucleotide sequence ID" value="NZ_FQXM01000002.1"/>
</dbReference>
<feature type="transmembrane region" description="Helical" evidence="8">
    <location>
        <begin position="58"/>
        <end position="77"/>
    </location>
</feature>
<keyword evidence="11" id="KW-1185">Reference proteome</keyword>
<evidence type="ECO:0000259" key="9">
    <source>
        <dbReference type="Pfam" id="PF12821"/>
    </source>
</evidence>
<keyword evidence="5 8" id="KW-1133">Transmembrane helix</keyword>
<dbReference type="GO" id="GO:0005886">
    <property type="term" value="C:plasma membrane"/>
    <property type="evidence" value="ECO:0007669"/>
    <property type="project" value="UniProtKB-SubCell"/>
</dbReference>
<organism evidence="10 11">
    <name type="scientific">Clostridium grantii DSM 8605</name>
    <dbReference type="NCBI Taxonomy" id="1121316"/>
    <lineage>
        <taxon>Bacteria</taxon>
        <taxon>Bacillati</taxon>
        <taxon>Bacillota</taxon>
        <taxon>Clostridia</taxon>
        <taxon>Eubacteriales</taxon>
        <taxon>Clostridiaceae</taxon>
        <taxon>Clostridium</taxon>
    </lineage>
</organism>
<dbReference type="PANTHER" id="PTHR34390">
    <property type="entry name" value="UPF0442 PROTEIN YJJB-RELATED"/>
    <property type="match status" value="1"/>
</dbReference>
<protein>
    <submittedName>
        <fullName evidence="10">Uncharacterized membrane protein YjjB, DUF3815 family</fullName>
    </submittedName>
</protein>
<dbReference type="STRING" id="1121316.SAMN02745207_00165"/>
<name>A0A1M5QLH7_9CLOT</name>
<evidence type="ECO:0000256" key="1">
    <source>
        <dbReference type="ARBA" id="ARBA00004651"/>
    </source>
</evidence>
<evidence type="ECO:0000256" key="7">
    <source>
        <dbReference type="ARBA" id="ARBA00034125"/>
    </source>
</evidence>
<evidence type="ECO:0000256" key="4">
    <source>
        <dbReference type="ARBA" id="ARBA00022692"/>
    </source>
</evidence>
<dbReference type="AlphaFoldDB" id="A0A1M5QLH7"/>
<evidence type="ECO:0000256" key="3">
    <source>
        <dbReference type="ARBA" id="ARBA00022519"/>
    </source>
</evidence>